<dbReference type="Pfam" id="PF00389">
    <property type="entry name" value="2-Hacid_dh"/>
    <property type="match status" value="1"/>
</dbReference>
<keyword evidence="3" id="KW-0520">NAD</keyword>
<dbReference type="GO" id="GO:0051287">
    <property type="term" value="F:NAD binding"/>
    <property type="evidence" value="ECO:0007669"/>
    <property type="project" value="InterPro"/>
</dbReference>
<feature type="domain" description="D-isomer specific 2-hydroxyacid dehydrogenase catalytic" evidence="5">
    <location>
        <begin position="14"/>
        <end position="311"/>
    </location>
</feature>
<keyword evidence="8" id="KW-1185">Reference proteome</keyword>
<dbReference type="SUPFAM" id="SSF51735">
    <property type="entry name" value="NAD(P)-binding Rossmann-fold domains"/>
    <property type="match status" value="1"/>
</dbReference>
<evidence type="ECO:0000256" key="2">
    <source>
        <dbReference type="ARBA" id="ARBA00023002"/>
    </source>
</evidence>
<dbReference type="PROSITE" id="PS00671">
    <property type="entry name" value="D_2_HYDROXYACID_DH_3"/>
    <property type="match status" value="1"/>
</dbReference>
<dbReference type="AlphaFoldDB" id="A0AAE3KUK6"/>
<sequence>MKIVFLDSYTIHPQEIDLSVFSSFGKFIHYDRTPPELVWERAKDAEIVLTNKVVLDRLTMQKLPKLKYIGVTATGYNIVDIAAANELGITVTNARNYSSNSVAQQVFAMILSFSNRLAEHASFEKWASQPDFCYYDNSLTELSGKTIGLIGFGNIAQKVAKIALAFEMKVLVNKRTPLDSPIDGITEVDFETLLLSSDYISLHCPLTADNEKFINSAAFLKMKNTAVLINTARGGLINEEDLKIALNSREISGAYLDVLTVEPPAKDHILADVKNCKVSPHIAWASVEARKKLIEIVIENLKGFLEGKPQNVLKP</sequence>
<reference evidence="7 8" key="1">
    <citation type="submission" date="2018-11" db="EMBL/GenBank/DDBJ databases">
        <title>Novel bacteria species description.</title>
        <authorList>
            <person name="Han J.-H."/>
        </authorList>
    </citation>
    <scope>NUCLEOTIDE SEQUENCE [LARGE SCALE GENOMIC DNA]</scope>
    <source>
        <strain evidence="7 8">KCTC23259</strain>
    </source>
</reference>
<dbReference type="InterPro" id="IPR029753">
    <property type="entry name" value="D-isomer_DH_CS"/>
</dbReference>
<gene>
    <name evidence="7" type="ORF">EGI31_10105</name>
</gene>
<dbReference type="Pfam" id="PF02826">
    <property type="entry name" value="2-Hacid_dh_C"/>
    <property type="match status" value="1"/>
</dbReference>
<dbReference type="SUPFAM" id="SSF52283">
    <property type="entry name" value="Formate/glycerate dehydrogenase catalytic domain-like"/>
    <property type="match status" value="1"/>
</dbReference>
<evidence type="ECO:0000313" key="8">
    <source>
        <dbReference type="Proteomes" id="UP001204144"/>
    </source>
</evidence>
<dbReference type="InterPro" id="IPR006140">
    <property type="entry name" value="D-isomer_DH_NAD-bd"/>
</dbReference>
<dbReference type="InterPro" id="IPR036291">
    <property type="entry name" value="NAD(P)-bd_dom_sf"/>
</dbReference>
<dbReference type="CDD" id="cd12162">
    <property type="entry name" value="2-Hacid_dh_4"/>
    <property type="match status" value="1"/>
</dbReference>
<name>A0AAE3KUK6_9BACT</name>
<dbReference type="EMBL" id="RJUF01000024">
    <property type="protein sequence ID" value="MCP9763311.1"/>
    <property type="molecule type" value="Genomic_DNA"/>
</dbReference>
<evidence type="ECO:0000259" key="6">
    <source>
        <dbReference type="Pfam" id="PF02826"/>
    </source>
</evidence>
<evidence type="ECO:0000256" key="1">
    <source>
        <dbReference type="ARBA" id="ARBA00005854"/>
    </source>
</evidence>
<evidence type="ECO:0000313" key="7">
    <source>
        <dbReference type="EMBL" id="MCP9763311.1"/>
    </source>
</evidence>
<comment type="similarity">
    <text evidence="1 4">Belongs to the D-isomer specific 2-hydroxyacid dehydrogenase family.</text>
</comment>
<evidence type="ECO:0000256" key="4">
    <source>
        <dbReference type="RuleBase" id="RU003719"/>
    </source>
</evidence>
<dbReference type="InterPro" id="IPR050418">
    <property type="entry name" value="D-iso_2-hydroxyacid_DH_PdxB"/>
</dbReference>
<dbReference type="Gene3D" id="3.40.50.720">
    <property type="entry name" value="NAD(P)-binding Rossmann-like Domain"/>
    <property type="match status" value="2"/>
</dbReference>
<keyword evidence="2 4" id="KW-0560">Oxidoreductase</keyword>
<dbReference type="PANTHER" id="PTHR43761:SF1">
    <property type="entry name" value="D-ISOMER SPECIFIC 2-HYDROXYACID DEHYDROGENASE CATALYTIC DOMAIN-CONTAINING PROTEIN-RELATED"/>
    <property type="match status" value="1"/>
</dbReference>
<proteinExistence type="inferred from homology"/>
<dbReference type="InterPro" id="IPR006139">
    <property type="entry name" value="D-isomer_2_OHA_DH_cat_dom"/>
</dbReference>
<dbReference type="PANTHER" id="PTHR43761">
    <property type="entry name" value="D-ISOMER SPECIFIC 2-HYDROXYACID DEHYDROGENASE FAMILY PROTEIN (AFU_ORTHOLOGUE AFUA_1G13630)"/>
    <property type="match status" value="1"/>
</dbReference>
<evidence type="ECO:0000259" key="5">
    <source>
        <dbReference type="Pfam" id="PF00389"/>
    </source>
</evidence>
<feature type="domain" description="D-isomer specific 2-hydroxyacid dehydrogenase NAD-binding" evidence="6">
    <location>
        <begin position="108"/>
        <end position="283"/>
    </location>
</feature>
<dbReference type="RefSeq" id="WP_255037094.1">
    <property type="nucleotide sequence ID" value="NZ_RJUF01000024.1"/>
</dbReference>
<accession>A0AAE3KUK6</accession>
<dbReference type="Proteomes" id="UP001204144">
    <property type="component" value="Unassembled WGS sequence"/>
</dbReference>
<dbReference type="GO" id="GO:0016616">
    <property type="term" value="F:oxidoreductase activity, acting on the CH-OH group of donors, NAD or NADP as acceptor"/>
    <property type="evidence" value="ECO:0007669"/>
    <property type="project" value="InterPro"/>
</dbReference>
<comment type="caution">
    <text evidence="7">The sequence shown here is derived from an EMBL/GenBank/DDBJ whole genome shotgun (WGS) entry which is preliminary data.</text>
</comment>
<organism evidence="7 8">
    <name type="scientific">Lacihabitans soyangensis</name>
    <dbReference type="NCBI Taxonomy" id="869394"/>
    <lineage>
        <taxon>Bacteria</taxon>
        <taxon>Pseudomonadati</taxon>
        <taxon>Bacteroidota</taxon>
        <taxon>Cytophagia</taxon>
        <taxon>Cytophagales</taxon>
        <taxon>Leadbetterellaceae</taxon>
        <taxon>Lacihabitans</taxon>
    </lineage>
</organism>
<evidence type="ECO:0000256" key="3">
    <source>
        <dbReference type="ARBA" id="ARBA00023027"/>
    </source>
</evidence>
<protein>
    <submittedName>
        <fullName evidence="7">D-2-hydroxyacid dehydrogenase</fullName>
    </submittedName>
</protein>